<name>A0AAN7YY28_9PEZI</name>
<evidence type="ECO:0000256" key="1">
    <source>
        <dbReference type="SAM" id="MobiDB-lite"/>
    </source>
</evidence>
<reference evidence="2 3" key="1">
    <citation type="submission" date="2023-10" db="EMBL/GenBank/DDBJ databases">
        <title>Draft genome sequence of Xylaria bambusicola isolate GMP-LS, the root and basal stem rot pathogen of sugarcane in Indonesia.</title>
        <authorList>
            <person name="Selvaraj P."/>
            <person name="Muralishankar V."/>
            <person name="Muruganantham S."/>
            <person name="Sp S."/>
            <person name="Haryani S."/>
            <person name="Lau K.J.X."/>
            <person name="Naqvi N.I."/>
        </authorList>
    </citation>
    <scope>NUCLEOTIDE SEQUENCE [LARGE SCALE GENOMIC DNA]</scope>
    <source>
        <strain evidence="2">GMP-LS</strain>
    </source>
</reference>
<feature type="compositionally biased region" description="Polar residues" evidence="1">
    <location>
        <begin position="549"/>
        <end position="565"/>
    </location>
</feature>
<evidence type="ECO:0000313" key="3">
    <source>
        <dbReference type="Proteomes" id="UP001305414"/>
    </source>
</evidence>
<organism evidence="2 3">
    <name type="scientific">Xylaria bambusicola</name>
    <dbReference type="NCBI Taxonomy" id="326684"/>
    <lineage>
        <taxon>Eukaryota</taxon>
        <taxon>Fungi</taxon>
        <taxon>Dikarya</taxon>
        <taxon>Ascomycota</taxon>
        <taxon>Pezizomycotina</taxon>
        <taxon>Sordariomycetes</taxon>
        <taxon>Xylariomycetidae</taxon>
        <taxon>Xylariales</taxon>
        <taxon>Xylariaceae</taxon>
        <taxon>Xylaria</taxon>
    </lineage>
</organism>
<gene>
    <name evidence="2" type="ORF">RRF57_005780</name>
</gene>
<comment type="caution">
    <text evidence="2">The sequence shown here is derived from an EMBL/GenBank/DDBJ whole genome shotgun (WGS) entry which is preliminary data.</text>
</comment>
<keyword evidence="3" id="KW-1185">Reference proteome</keyword>
<dbReference type="AlphaFoldDB" id="A0AAN7YY28"/>
<accession>A0AAN7YY28</accession>
<sequence>MASLSKISHSLVSATSENTLALANLNFDFSIVKVQAPKEYTDLGHALGVIRRKSAEDGTDHRTARKLGALFEALMPSTPRLIAAYGTRCSEIIQTPGANPSGTTEHHGCFAGFVGADATTIWAAATSGGTAIGIHLLACLLARSFNDPAHATSVWAELVAERKREILSTASADATSNLTQIAALNAANQEISRQDLRRWDASVRAWLQTADLAKKREYTQLQLILKNMTLPVTGGSNLYRDVVHAWQQAMRGMEFLLNGQPQSVTDGGIILAISSWHVFPNLIVLGPQTTNVSFNDSLMLPGSLLTLGITNQGKALEERLGIYWSIPLSHYRYYGKPVKAQGEMGDRLTMDELHLVALGSLLHHWKTPRCQINLSARWFVSLWQCLGTTSLRPLRWLEILTKASSRLLSPDEQVEKNAMRLVEFGYRRGRKFLFKPSQKDMGLPWFGLRSRQILRSLCSRDATACGVEYLRCMAEAGGLRPFQALIAHINPDLRNPELKLEKHEYFTAVGTPMFPHNTENMDRIDEVPELEKGIYKGKCLSTEAPRCENSGQTSPSTGSRFQIRPSYNSTIQIRPSYNSTKQSYLEETHLVWKDSFWIMDEKIEEDSVFDKRENDEILNPGGSIVGAAHSTHQQLSDENVFRKLRCNNISPPKGLVCDCDAFMLNNIDWFPSKAVQFKKCVTDSLGLLRMYITTFSHTNLRQDGKNTITTHGPLQGPSASQVGFEAAVARLRREAWDPYLSLEDTISIFDGLPNSREFTSINAYLLWQFLEGLDPLDVNSLMKPALEFMHIERKMVDFDTKPFRDLVRAQDIYKNLDGATISSAIVEKGIHSAKWCTGNDDGRDKKSVAFSCVAMMETGTVNIDGSKLDEVFALSYGNSIYVSSRLLTDPSIEVPDGALTRITGNVGRPGLSLLIPPPSGALVRPLSTDYRAVSYEVFDGQRQDNFKGTSLHMSFTSHEFPLDYGVNGIIDHQVFLVESVVSVYDSGEWVGDMNISRAFQPDSRPDLKARSRNLLGVSRLCRHTTESVKTALEKFTVVDTWEEVLDTPPSVAVIRAHKNWFTRLAAFTIINQGELGKETNKASCETWEDGEATSEKRHAVVVRNDGNICWACVYKQARKLDEAVMGGSLYIVA</sequence>
<proteinExistence type="predicted"/>
<protein>
    <submittedName>
        <fullName evidence="2">Uncharacterized protein</fullName>
    </submittedName>
</protein>
<feature type="region of interest" description="Disordered" evidence="1">
    <location>
        <begin position="545"/>
        <end position="565"/>
    </location>
</feature>
<evidence type="ECO:0000313" key="2">
    <source>
        <dbReference type="EMBL" id="KAK5630065.1"/>
    </source>
</evidence>
<dbReference type="Proteomes" id="UP001305414">
    <property type="component" value="Unassembled WGS sequence"/>
</dbReference>
<dbReference type="EMBL" id="JAWHQM010000013">
    <property type="protein sequence ID" value="KAK5630065.1"/>
    <property type="molecule type" value="Genomic_DNA"/>
</dbReference>